<evidence type="ECO:0000256" key="1">
    <source>
        <dbReference type="SAM" id="MobiDB-lite"/>
    </source>
</evidence>
<reference evidence="2 3" key="1">
    <citation type="journal article" date="2020" name="ISME J.">
        <title>Comparative genomics reveals insights into cyanobacterial evolution and habitat adaptation.</title>
        <authorList>
            <person name="Chen M.Y."/>
            <person name="Teng W.K."/>
            <person name="Zhao L."/>
            <person name="Hu C.X."/>
            <person name="Zhou Y.K."/>
            <person name="Han B.P."/>
            <person name="Song L.R."/>
            <person name="Shu W.S."/>
        </authorList>
    </citation>
    <scope>NUCLEOTIDE SEQUENCE [LARGE SCALE GENOMIC DNA]</scope>
    <source>
        <strain evidence="2 3">FACHB-159</strain>
    </source>
</reference>
<feature type="compositionally biased region" description="Polar residues" evidence="1">
    <location>
        <begin position="8"/>
        <end position="21"/>
    </location>
</feature>
<feature type="region of interest" description="Disordered" evidence="1">
    <location>
        <begin position="1"/>
        <end position="26"/>
    </location>
</feature>
<protein>
    <submittedName>
        <fullName evidence="2">Uncharacterized protein</fullName>
    </submittedName>
</protein>
<dbReference type="Proteomes" id="UP000637383">
    <property type="component" value="Unassembled WGS sequence"/>
</dbReference>
<name>A0ABR8KC79_9NOSO</name>
<proteinExistence type="predicted"/>
<sequence length="51" mass="5459">MQPAVNLASENPTPKPSSDTSIEAGVIPLRMRQLPAFGTSPKGDTVSFFNR</sequence>
<comment type="caution">
    <text evidence="2">The sequence shown here is derived from an EMBL/GenBank/DDBJ whole genome shotgun (WGS) entry which is preliminary data.</text>
</comment>
<gene>
    <name evidence="2" type="ORF">H6H03_20855</name>
</gene>
<evidence type="ECO:0000313" key="2">
    <source>
        <dbReference type="EMBL" id="MBD2736314.1"/>
    </source>
</evidence>
<accession>A0ABR8KC79</accession>
<dbReference type="EMBL" id="JACJTU010000020">
    <property type="protein sequence ID" value="MBD2736314.1"/>
    <property type="molecule type" value="Genomic_DNA"/>
</dbReference>
<organism evidence="2 3">
    <name type="scientific">Nostoc paludosum FACHB-159</name>
    <dbReference type="NCBI Taxonomy" id="2692908"/>
    <lineage>
        <taxon>Bacteria</taxon>
        <taxon>Bacillati</taxon>
        <taxon>Cyanobacteriota</taxon>
        <taxon>Cyanophyceae</taxon>
        <taxon>Nostocales</taxon>
        <taxon>Nostocaceae</taxon>
        <taxon>Nostoc</taxon>
    </lineage>
</organism>
<evidence type="ECO:0000313" key="3">
    <source>
        <dbReference type="Proteomes" id="UP000637383"/>
    </source>
</evidence>
<keyword evidence="3" id="KW-1185">Reference proteome</keyword>